<dbReference type="RefSeq" id="WP_379692964.1">
    <property type="nucleotide sequence ID" value="NZ_JBHSXH010000009.1"/>
</dbReference>
<protein>
    <recommendedName>
        <fullName evidence="4">ZIP Zinc transporter</fullName>
    </recommendedName>
</protein>
<organism evidence="2 3">
    <name type="scientific">Halopelagius fulvigenes</name>
    <dbReference type="NCBI Taxonomy" id="1198324"/>
    <lineage>
        <taxon>Archaea</taxon>
        <taxon>Methanobacteriati</taxon>
        <taxon>Methanobacteriota</taxon>
        <taxon>Stenosarchaea group</taxon>
        <taxon>Halobacteria</taxon>
        <taxon>Halobacteriales</taxon>
        <taxon>Haloferacaceae</taxon>
    </lineage>
</organism>
<feature type="transmembrane region" description="Helical" evidence="1">
    <location>
        <begin position="189"/>
        <end position="205"/>
    </location>
</feature>
<keyword evidence="1" id="KW-1133">Transmembrane helix</keyword>
<dbReference type="Proteomes" id="UP001596408">
    <property type="component" value="Unassembled WGS sequence"/>
</dbReference>
<keyword evidence="1" id="KW-0472">Membrane</keyword>
<gene>
    <name evidence="2" type="ORF">ACFQEV_04475</name>
</gene>
<name>A0ABD5U0L6_9EURY</name>
<evidence type="ECO:0008006" key="4">
    <source>
        <dbReference type="Google" id="ProtNLM"/>
    </source>
</evidence>
<keyword evidence="1" id="KW-0812">Transmembrane</keyword>
<evidence type="ECO:0000313" key="3">
    <source>
        <dbReference type="Proteomes" id="UP001596408"/>
    </source>
</evidence>
<feature type="transmembrane region" description="Helical" evidence="1">
    <location>
        <begin position="76"/>
        <end position="96"/>
    </location>
</feature>
<feature type="transmembrane region" description="Helical" evidence="1">
    <location>
        <begin position="102"/>
        <end position="123"/>
    </location>
</feature>
<proteinExistence type="predicted"/>
<evidence type="ECO:0000256" key="1">
    <source>
        <dbReference type="SAM" id="Phobius"/>
    </source>
</evidence>
<feature type="transmembrane region" description="Helical" evidence="1">
    <location>
        <begin position="135"/>
        <end position="153"/>
    </location>
</feature>
<feature type="transmembrane region" description="Helical" evidence="1">
    <location>
        <begin position="159"/>
        <end position="177"/>
    </location>
</feature>
<keyword evidence="3" id="KW-1185">Reference proteome</keyword>
<sequence>MFVHLLPEITARQAEMAGGESATGVAAAGGELSLFIVALAGFALFYALERLAARSRRETDGDEVLGDAETRTPASVFWIHLGSFSAYNGLVGYLLLHREETGLLNLLFYFTAMALHFVVNDYGLHEHHREAYTRVGRWLLAGSVLLGFLVGSLVAVPEVLPSLLLAFLAGGVILNVIKEELPEERQSRFWAFAAGLVGYTAVLLAV</sequence>
<accession>A0ABD5U0L6</accession>
<comment type="caution">
    <text evidence="2">The sequence shown here is derived from an EMBL/GenBank/DDBJ whole genome shotgun (WGS) entry which is preliminary data.</text>
</comment>
<feature type="transmembrane region" description="Helical" evidence="1">
    <location>
        <begin position="25"/>
        <end position="48"/>
    </location>
</feature>
<evidence type="ECO:0000313" key="2">
    <source>
        <dbReference type="EMBL" id="MFC6824252.1"/>
    </source>
</evidence>
<reference evidence="2 3" key="1">
    <citation type="journal article" date="2019" name="Int. J. Syst. Evol. Microbiol.">
        <title>The Global Catalogue of Microorganisms (GCM) 10K type strain sequencing project: providing services to taxonomists for standard genome sequencing and annotation.</title>
        <authorList>
            <consortium name="The Broad Institute Genomics Platform"/>
            <consortium name="The Broad Institute Genome Sequencing Center for Infectious Disease"/>
            <person name="Wu L."/>
            <person name="Ma J."/>
        </authorList>
    </citation>
    <scope>NUCLEOTIDE SEQUENCE [LARGE SCALE GENOMIC DNA]</scope>
    <source>
        <strain evidence="2 3">YIM 94188</strain>
    </source>
</reference>
<dbReference type="EMBL" id="JBHSXH010000009">
    <property type="protein sequence ID" value="MFC6824252.1"/>
    <property type="molecule type" value="Genomic_DNA"/>
</dbReference>
<dbReference type="AlphaFoldDB" id="A0ABD5U0L6"/>